<dbReference type="InterPro" id="IPR002189">
    <property type="entry name" value="CapZ_alpha"/>
</dbReference>
<protein>
    <recommendedName>
        <fullName evidence="3">F-actin-capping protein subunit alpha</fullName>
    </recommendedName>
</protein>
<dbReference type="GO" id="GO:0003779">
    <property type="term" value="F:actin binding"/>
    <property type="evidence" value="ECO:0007669"/>
    <property type="project" value="UniProtKB-KW"/>
</dbReference>
<keyword evidence="7" id="KW-0206">Cytoskeleton</keyword>
<evidence type="ECO:0000256" key="6">
    <source>
        <dbReference type="ARBA" id="ARBA00023203"/>
    </source>
</evidence>
<feature type="compositionally biased region" description="Low complexity" evidence="9">
    <location>
        <begin position="656"/>
        <end position="669"/>
    </location>
</feature>
<keyword evidence="6" id="KW-0009">Actin-binding</keyword>
<accession>A0A225B4J7</accession>
<keyword evidence="10" id="KW-1133">Transmembrane helix</keyword>
<dbReference type="PANTHER" id="PTHR42106:SF1">
    <property type="match status" value="1"/>
</dbReference>
<dbReference type="Proteomes" id="UP000214365">
    <property type="component" value="Unassembled WGS sequence"/>
</dbReference>
<dbReference type="OrthoDB" id="340550at2759"/>
<dbReference type="FunFam" id="3.30.1140.60:FF:000004">
    <property type="entry name" value="F-actin-capping protein subunit alpha"/>
    <property type="match status" value="1"/>
</dbReference>
<feature type="region of interest" description="Disordered" evidence="9">
    <location>
        <begin position="546"/>
        <end position="597"/>
    </location>
</feature>
<proteinExistence type="inferred from homology"/>
<feature type="compositionally biased region" description="Polar residues" evidence="9">
    <location>
        <begin position="122"/>
        <end position="133"/>
    </location>
</feature>
<keyword evidence="4" id="KW-0117">Actin capping</keyword>
<dbReference type="SUPFAM" id="SSF90096">
    <property type="entry name" value="Subunits of heterodimeric actin filament capping protein Capz"/>
    <property type="match status" value="1"/>
</dbReference>
<dbReference type="InterPro" id="IPR042489">
    <property type="entry name" value="CapZ_alpha_1"/>
</dbReference>
<dbReference type="PROSITE" id="PS00749">
    <property type="entry name" value="F_ACTIN_CAPPING_A_2"/>
    <property type="match status" value="1"/>
</dbReference>
<feature type="compositionally biased region" description="Basic and acidic residues" evidence="9">
    <location>
        <begin position="753"/>
        <end position="763"/>
    </location>
</feature>
<feature type="region of interest" description="Disordered" evidence="9">
    <location>
        <begin position="493"/>
        <end position="527"/>
    </location>
</feature>
<keyword evidence="10" id="KW-0472">Membrane</keyword>
<organism evidence="11 12">
    <name type="scientific">Talaromyces atroroseus</name>
    <dbReference type="NCBI Taxonomy" id="1441469"/>
    <lineage>
        <taxon>Eukaryota</taxon>
        <taxon>Fungi</taxon>
        <taxon>Dikarya</taxon>
        <taxon>Ascomycota</taxon>
        <taxon>Pezizomycotina</taxon>
        <taxon>Eurotiomycetes</taxon>
        <taxon>Eurotiomycetidae</taxon>
        <taxon>Eurotiales</taxon>
        <taxon>Trichocomaceae</taxon>
        <taxon>Talaromyces</taxon>
        <taxon>Talaromyces sect. Trachyspermi</taxon>
    </lineage>
</organism>
<feature type="region of interest" description="Disordered" evidence="9">
    <location>
        <begin position="748"/>
        <end position="774"/>
    </location>
</feature>
<dbReference type="InterPro" id="IPR017865">
    <property type="entry name" value="F-actin_cap_asu_CS"/>
</dbReference>
<gene>
    <name evidence="11" type="ORF">UA08_03300</name>
</gene>
<dbReference type="GeneID" id="31003055"/>
<evidence type="ECO:0000313" key="11">
    <source>
        <dbReference type="EMBL" id="OKL60857.1"/>
    </source>
</evidence>
<sequence>MDTITTLFRRACDESDPNSDACAKPTSTVLEDAVPAAVVGVFLIVTGVTIFILARRRRRQFKADEDKERESFEIDIYEPTNSRYQAPSFPDPFNETHELSRDPDYNEFSLAPPYPGREHSSNKSFVSTDSGHTSSPSEAPAPPAYRSEAPVVKEISNVEDAGSRKAFEDNELLAGAVYTHSPMSTIPASQFGPPVKSLQPEMRAAEPYWLQRQMSRHIEQSDSEENNTTGSTSGDSKQTEVSRLSPKSRSLSDAAKHTLLQPSGSREFPPSTKDDMSLTNSPITPQKTQTRYSTLQNLSLQVPRHTPVPSTPGSSAPINRVPLSPKLDAAQIYGSPASAIPRRSRGLDFSRACTNLHHSTLAESSPDSSPNVGGRGVNIPQRRGVNTSTFGSPGSSLAHQSGSVPANLTTMSSSLSSVNMLESDTSSSDDDDDEEQMNADRDEMMITTTPQASKASNVLLSNPFGGAVPSPGNDWMGGYSPAAASLLSFQRARFRKSRNSRHSSSSASGNSNKPSPGPLSPPAMKSIEASNGGYFAREMSRSVLQSRRESLSLGTGDLQLSDMSDDGENRPPRGDSPGGSAENGPRGVVRRAVTRRGNLLPKPKMFSRVRAALMEESTPLDSEAKREAEVIRQVRESDSTVETQTPGFPLEKLEELTSTTSVSETSTRSAPETNFSNQASLNSGGAKFWDTFDGRYRTPPPAGRLSTQSSIVGEDMTMETPQSAVGRDVDWRSPAPQAVNQVLASELSRKRRRDDGFDAESFKRRAVSPGMSVQSSPVLSQASAVKDSSAWVIPPKTAAALLSEQTSSVATPTGLKRIGLQGMNETNDGLMNMSIDMSSTVEIASSFIEGAPPGELSDVVADIKALTADGQDIIPDLEPAFKSYNEKQLATVKLPGSSQEVIVSEFNRLDGDRYYDVESSTSFEFDHITQTASAAQSYPLDSQNGDLVKSLLRSLSAHATEHYPNSAYGVYPIENDTAVAIVLVANRYSPSNFWNGRYRAIYQVPVSSSSATITGNIHVDVHYYEDGNVALSTTKPVSIPLSSISAEAIMSKIGTAERDHQEELNRAFSRLAEGAFKSLRRQLPITRQKVEWERVGGYRLGQDISGGKGR</sequence>
<reference evidence="11 12" key="1">
    <citation type="submission" date="2015-06" db="EMBL/GenBank/DDBJ databases">
        <title>Talaromyces atroroseus IBT 11181 draft genome.</title>
        <authorList>
            <person name="Rasmussen K.B."/>
            <person name="Rasmussen S."/>
            <person name="Petersen B."/>
            <person name="Sicheritz-Ponten T."/>
            <person name="Mortensen U.H."/>
            <person name="Thrane U."/>
        </authorList>
    </citation>
    <scope>NUCLEOTIDE SEQUENCE [LARGE SCALE GENOMIC DNA]</scope>
    <source>
        <strain evidence="11 12">IBT 11181</strain>
    </source>
</reference>
<dbReference type="RefSeq" id="XP_020120978.1">
    <property type="nucleotide sequence ID" value="XM_020265585.1"/>
</dbReference>
<feature type="compositionally biased region" description="Polar residues" evidence="9">
    <location>
        <begin position="226"/>
        <end position="251"/>
    </location>
</feature>
<comment type="caution">
    <text evidence="11">The sequence shown here is derived from an EMBL/GenBank/DDBJ whole genome shotgun (WGS) entry which is preliminary data.</text>
</comment>
<keyword evidence="10" id="KW-0812">Transmembrane</keyword>
<comment type="similarity">
    <text evidence="2">Belongs to the F-actin-capping protein alpha subunit family.</text>
</comment>
<feature type="compositionally biased region" description="Polar residues" evidence="9">
    <location>
        <begin position="360"/>
        <end position="371"/>
    </location>
</feature>
<feature type="compositionally biased region" description="Low complexity" evidence="9">
    <location>
        <begin position="134"/>
        <end position="150"/>
    </location>
</feature>
<feature type="region of interest" description="Disordered" evidence="9">
    <location>
        <begin position="360"/>
        <end position="436"/>
    </location>
</feature>
<comment type="subcellular location">
    <subcellularLocation>
        <location evidence="1">Cytoplasm</location>
        <location evidence="1">Cytoskeleton</location>
    </subcellularLocation>
</comment>
<feature type="compositionally biased region" description="Acidic residues" evidence="9">
    <location>
        <begin position="427"/>
        <end position="436"/>
    </location>
</feature>
<dbReference type="AlphaFoldDB" id="A0A225B4J7"/>
<feature type="region of interest" description="Disordered" evidence="9">
    <location>
        <begin position="653"/>
        <end position="683"/>
    </location>
</feature>
<dbReference type="STRING" id="1441469.A0A225B4J7"/>
<dbReference type="InterPro" id="IPR037282">
    <property type="entry name" value="CapZ_alpha/beta"/>
</dbReference>
<evidence type="ECO:0000256" key="2">
    <source>
        <dbReference type="ARBA" id="ARBA00010479"/>
    </source>
</evidence>
<feature type="compositionally biased region" description="Polar residues" evidence="9">
    <location>
        <begin position="277"/>
        <end position="289"/>
    </location>
</feature>
<evidence type="ECO:0000256" key="7">
    <source>
        <dbReference type="ARBA" id="ARBA00023212"/>
    </source>
</evidence>
<evidence type="ECO:0000256" key="5">
    <source>
        <dbReference type="ARBA" id="ARBA00022490"/>
    </source>
</evidence>
<evidence type="ECO:0000256" key="3">
    <source>
        <dbReference type="ARBA" id="ARBA00014038"/>
    </source>
</evidence>
<dbReference type="PROSITE" id="PS00748">
    <property type="entry name" value="F_ACTIN_CAPPING_A_1"/>
    <property type="match status" value="1"/>
</dbReference>
<evidence type="ECO:0000256" key="4">
    <source>
        <dbReference type="ARBA" id="ARBA00022467"/>
    </source>
</evidence>
<dbReference type="GO" id="GO:0008290">
    <property type="term" value="C:F-actin capping protein complex"/>
    <property type="evidence" value="ECO:0007669"/>
    <property type="project" value="InterPro"/>
</dbReference>
<evidence type="ECO:0000256" key="8">
    <source>
        <dbReference type="ARBA" id="ARBA00025389"/>
    </source>
</evidence>
<keyword evidence="12" id="KW-1185">Reference proteome</keyword>
<feature type="compositionally biased region" description="Polar residues" evidence="9">
    <location>
        <begin position="384"/>
        <end position="406"/>
    </location>
</feature>
<dbReference type="EMBL" id="LFMY01000004">
    <property type="protein sequence ID" value="OKL60857.1"/>
    <property type="molecule type" value="Genomic_DNA"/>
</dbReference>
<feature type="region of interest" description="Disordered" evidence="9">
    <location>
        <begin position="82"/>
        <end position="150"/>
    </location>
</feature>
<evidence type="ECO:0000256" key="10">
    <source>
        <dbReference type="SAM" id="Phobius"/>
    </source>
</evidence>
<comment type="function">
    <text evidence="8">F-actin-capping proteins bind in a Ca(2+)-independent manner to the fast growing ends of actin filaments (barbed end) thereby blocking the exchange of subunits at these ends. Unlike other capping proteins (such as gelsolin and severin), these proteins do not sever actin filaments.</text>
</comment>
<evidence type="ECO:0000256" key="9">
    <source>
        <dbReference type="SAM" id="MobiDB-lite"/>
    </source>
</evidence>
<evidence type="ECO:0000313" key="12">
    <source>
        <dbReference type="Proteomes" id="UP000214365"/>
    </source>
</evidence>
<dbReference type="Gene3D" id="3.90.1150.210">
    <property type="entry name" value="F-actin capping protein, beta subunit"/>
    <property type="match status" value="1"/>
</dbReference>
<dbReference type="GO" id="GO:0051016">
    <property type="term" value="P:barbed-end actin filament capping"/>
    <property type="evidence" value="ECO:0007669"/>
    <property type="project" value="InterPro"/>
</dbReference>
<feature type="compositionally biased region" description="Polar residues" evidence="9">
    <location>
        <begin position="670"/>
        <end position="683"/>
    </location>
</feature>
<feature type="compositionally biased region" description="Low complexity" evidence="9">
    <location>
        <begin position="407"/>
        <end position="426"/>
    </location>
</feature>
<dbReference type="Gene3D" id="3.30.1140.60">
    <property type="entry name" value="F-actin capping protein, alpha subunit"/>
    <property type="match status" value="1"/>
</dbReference>
<dbReference type="Pfam" id="PF01267">
    <property type="entry name" value="F-actin_cap_A"/>
    <property type="match status" value="1"/>
</dbReference>
<evidence type="ECO:0000256" key="1">
    <source>
        <dbReference type="ARBA" id="ARBA00004245"/>
    </source>
</evidence>
<dbReference type="PANTHER" id="PTHR42106">
    <property type="entry name" value="CHROMOSOME 10, WHOLE GENOME SHOTGUN SEQUENCE"/>
    <property type="match status" value="1"/>
</dbReference>
<feature type="compositionally biased region" description="Low complexity" evidence="9">
    <location>
        <begin position="502"/>
        <end position="514"/>
    </location>
</feature>
<feature type="transmembrane region" description="Helical" evidence="10">
    <location>
        <begin position="33"/>
        <end position="54"/>
    </location>
</feature>
<keyword evidence="5" id="KW-0963">Cytoplasm</keyword>
<feature type="compositionally biased region" description="Basic and acidic residues" evidence="9">
    <location>
        <begin position="94"/>
        <end position="104"/>
    </location>
</feature>
<dbReference type="FunFam" id="3.90.1150.210:FF:000003">
    <property type="entry name" value="F-actin-capping protein subunit alpha"/>
    <property type="match status" value="1"/>
</dbReference>
<dbReference type="InterPro" id="IPR042276">
    <property type="entry name" value="CapZ_alpha/beta_2"/>
</dbReference>
<dbReference type="PRINTS" id="PR00191">
    <property type="entry name" value="FACTINCAPA"/>
</dbReference>
<name>A0A225B4J7_TALAT</name>
<feature type="region of interest" description="Disordered" evidence="9">
    <location>
        <begin position="216"/>
        <end position="289"/>
    </location>
</feature>